<keyword evidence="5 6" id="KW-0472">Membrane</keyword>
<dbReference type="Gene3D" id="3.30.1890.10">
    <property type="entry name" value="FepE-like"/>
    <property type="match status" value="1"/>
</dbReference>
<dbReference type="Pfam" id="PF02706">
    <property type="entry name" value="Wzz"/>
    <property type="match status" value="1"/>
</dbReference>
<dbReference type="PANTHER" id="PTHR32309">
    <property type="entry name" value="TYROSINE-PROTEIN KINASE"/>
    <property type="match status" value="1"/>
</dbReference>
<protein>
    <submittedName>
        <fullName evidence="8">O-antigen length regulator</fullName>
    </submittedName>
</protein>
<dbReference type="AlphaFoldDB" id="A0AAN0S129"/>
<keyword evidence="4 6" id="KW-1133">Transmembrane helix</keyword>
<evidence type="ECO:0000259" key="7">
    <source>
        <dbReference type="Pfam" id="PF02706"/>
    </source>
</evidence>
<dbReference type="SUPFAM" id="SSF160355">
    <property type="entry name" value="Bacterial polysaccharide co-polymerase-like"/>
    <property type="match status" value="1"/>
</dbReference>
<dbReference type="NCBIfam" id="NF007699">
    <property type="entry name" value="PRK10381.1"/>
    <property type="match status" value="1"/>
</dbReference>
<dbReference type="EMBL" id="CP009458">
    <property type="protein sequence ID" value="AIR59359.1"/>
    <property type="molecule type" value="Genomic_DNA"/>
</dbReference>
<evidence type="ECO:0000256" key="6">
    <source>
        <dbReference type="SAM" id="Phobius"/>
    </source>
</evidence>
<evidence type="ECO:0000256" key="4">
    <source>
        <dbReference type="ARBA" id="ARBA00022989"/>
    </source>
</evidence>
<feature type="transmembrane region" description="Helical" evidence="6">
    <location>
        <begin position="340"/>
        <end position="359"/>
    </location>
</feature>
<keyword evidence="3 6" id="KW-0812">Transmembrane</keyword>
<keyword evidence="2" id="KW-1003">Cell membrane</keyword>
<evidence type="ECO:0000256" key="3">
    <source>
        <dbReference type="ARBA" id="ARBA00022692"/>
    </source>
</evidence>
<feature type="domain" description="Polysaccharide chain length determinant N-terminal" evidence="7">
    <location>
        <begin position="25"/>
        <end position="118"/>
    </location>
</feature>
<evidence type="ECO:0000313" key="8">
    <source>
        <dbReference type="EMBL" id="AIR59359.1"/>
    </source>
</evidence>
<organism evidence="8 9">
    <name type="scientific">Cedecea neteri</name>
    <dbReference type="NCBI Taxonomy" id="158822"/>
    <lineage>
        <taxon>Bacteria</taxon>
        <taxon>Pseudomonadati</taxon>
        <taxon>Pseudomonadota</taxon>
        <taxon>Gammaproteobacteria</taxon>
        <taxon>Enterobacterales</taxon>
        <taxon>Enterobacteriaceae</taxon>
        <taxon>Cedecea</taxon>
    </lineage>
</organism>
<comment type="subcellular location">
    <subcellularLocation>
        <location evidence="1">Cell membrane</location>
        <topology evidence="1">Multi-pass membrane protein</topology>
    </subcellularLocation>
</comment>
<evidence type="ECO:0000256" key="2">
    <source>
        <dbReference type="ARBA" id="ARBA00022475"/>
    </source>
</evidence>
<dbReference type="InterPro" id="IPR003856">
    <property type="entry name" value="LPS_length_determ_N"/>
</dbReference>
<accession>A0AAN0S129</accession>
<evidence type="ECO:0000256" key="1">
    <source>
        <dbReference type="ARBA" id="ARBA00004651"/>
    </source>
</evidence>
<dbReference type="GO" id="GO:0005886">
    <property type="term" value="C:plasma membrane"/>
    <property type="evidence" value="ECO:0007669"/>
    <property type="project" value="UniProtKB-SubCell"/>
</dbReference>
<dbReference type="RefSeq" id="WP_039287392.1">
    <property type="nucleotide sequence ID" value="NZ_CP009458.1"/>
</dbReference>
<dbReference type="KEGG" id="cem:LH23_01430"/>
<gene>
    <name evidence="8" type="ORF">LH23_01430</name>
</gene>
<proteinExistence type="predicted"/>
<dbReference type="InterPro" id="IPR050445">
    <property type="entry name" value="Bact_polysacc_biosynth/exp"/>
</dbReference>
<sequence>MSELRLKGTTRDDPRLFPLEAESHQEIDLIELLGMLYAAKKTIMSITLSAVLAGLCGSFLMPQKWSSQAVITPPEASQLIELQRATVQLTVLDVAVNNGAEHIYQNFLKDFDSLALREEYLANSNYVKQLVDTQNANDKAKLHRVIQGAAVKFKAVNNADPKLANATSYSSWTLSFTGPNAEESRNVLSGYIDFITRRVNQDTLQNLRYAVELKNAVEKDRLQLDKINLANQHKVNIQRLGYSLEVANAAGIKKPVYSHGQAVKDDPDYSVALGADGLAEKLKIESSLKDAAELNASVQNREHYLTKLAKVEFSDVHFQPFRYQMAPSLPLRKEGPGKTLIVVLATLVGFIGGSGFVLLRNIVSDHKKNSGVV</sequence>
<name>A0AAN0S129_9ENTR</name>
<reference evidence="8 9" key="1">
    <citation type="submission" date="2014-09" db="EMBL/GenBank/DDBJ databases">
        <authorList>
            <person name="Chan K.-G."/>
        </authorList>
    </citation>
    <scope>NUCLEOTIDE SEQUENCE [LARGE SCALE GENOMIC DNA]</scope>
    <source>
        <strain evidence="8 9">M006</strain>
    </source>
</reference>
<evidence type="ECO:0000313" key="9">
    <source>
        <dbReference type="Proteomes" id="UP000029516"/>
    </source>
</evidence>
<evidence type="ECO:0000256" key="5">
    <source>
        <dbReference type="ARBA" id="ARBA00023136"/>
    </source>
</evidence>
<dbReference type="GO" id="GO:0004713">
    <property type="term" value="F:protein tyrosine kinase activity"/>
    <property type="evidence" value="ECO:0007669"/>
    <property type="project" value="TreeGrafter"/>
</dbReference>
<dbReference type="Proteomes" id="UP000029516">
    <property type="component" value="Chromosome"/>
</dbReference>
<dbReference type="PANTHER" id="PTHR32309:SF13">
    <property type="entry name" value="FERRIC ENTEROBACTIN TRANSPORT PROTEIN FEPE"/>
    <property type="match status" value="1"/>
</dbReference>